<dbReference type="AlphaFoldDB" id="A0A8B6M3K6"/>
<keyword evidence="2" id="KW-1185">Reference proteome</keyword>
<comment type="caution">
    <text evidence="1">The sequence shown here is derived from an EMBL/GenBank/DDBJ whole genome shotgun (WGS) entry which is preliminary data.</text>
</comment>
<name>A0A8B6M3K6_METTU</name>
<dbReference type="Proteomes" id="UP000485880">
    <property type="component" value="Unassembled WGS sequence"/>
</dbReference>
<organism evidence="1 2">
    <name type="scientific">Methylocella tundrae</name>
    <dbReference type="NCBI Taxonomy" id="227605"/>
    <lineage>
        <taxon>Bacteria</taxon>
        <taxon>Pseudomonadati</taxon>
        <taxon>Pseudomonadota</taxon>
        <taxon>Alphaproteobacteria</taxon>
        <taxon>Hyphomicrobiales</taxon>
        <taxon>Beijerinckiaceae</taxon>
        <taxon>Methylocella</taxon>
    </lineage>
</organism>
<reference evidence="1 2" key="1">
    <citation type="submission" date="2019-05" db="EMBL/GenBank/DDBJ databases">
        <authorList>
            <person name="Farhan Ul Haque M."/>
        </authorList>
    </citation>
    <scope>NUCLEOTIDE SEQUENCE [LARGE SCALE GENOMIC DNA]</scope>
    <source>
        <strain evidence="1">2</strain>
    </source>
</reference>
<evidence type="ECO:0000313" key="2">
    <source>
        <dbReference type="Proteomes" id="UP000485880"/>
    </source>
</evidence>
<protein>
    <submittedName>
        <fullName evidence="1">Uncharacterized protein</fullName>
    </submittedName>
</protein>
<proteinExistence type="predicted"/>
<dbReference type="EMBL" id="CABFMQ020000068">
    <property type="protein sequence ID" value="VTZ49364.1"/>
    <property type="molecule type" value="Genomic_DNA"/>
</dbReference>
<accession>A0A8B6M3K6</accession>
<sequence length="56" mass="6489">MDCPFDRAIKPVDRNISDQSNLTRENEYGLLRKVHISMLLSTLHGAFIDSMGWLWP</sequence>
<gene>
    <name evidence="1" type="ORF">MPC4_160014</name>
</gene>
<evidence type="ECO:0000313" key="1">
    <source>
        <dbReference type="EMBL" id="VTZ49364.1"/>
    </source>
</evidence>